<name>A0A1I1PVK3_RUMAL</name>
<dbReference type="RefSeq" id="WP_074962996.1">
    <property type="nucleotide sequence ID" value="NZ_FOKQ01000038.1"/>
</dbReference>
<dbReference type="Gene3D" id="1.10.10.10">
    <property type="entry name" value="Winged helix-like DNA-binding domain superfamily/Winged helix DNA-binding domain"/>
    <property type="match status" value="1"/>
</dbReference>
<gene>
    <name evidence="1" type="ORF">SAMN02910406_03203</name>
</gene>
<dbReference type="InterPro" id="IPR052057">
    <property type="entry name" value="IS150/IS1296_orfA-like"/>
</dbReference>
<dbReference type="InterPro" id="IPR036388">
    <property type="entry name" value="WH-like_DNA-bd_sf"/>
</dbReference>
<dbReference type="SUPFAM" id="SSF46689">
    <property type="entry name" value="Homeodomain-like"/>
    <property type="match status" value="1"/>
</dbReference>
<evidence type="ECO:0000313" key="2">
    <source>
        <dbReference type="Proteomes" id="UP000182192"/>
    </source>
</evidence>
<dbReference type="PANTHER" id="PTHR33795:SF1">
    <property type="entry name" value="INSERTION ELEMENT IS150 PROTEIN INSJ"/>
    <property type="match status" value="1"/>
</dbReference>
<dbReference type="Proteomes" id="UP000182192">
    <property type="component" value="Unassembled WGS sequence"/>
</dbReference>
<organism evidence="1 2">
    <name type="scientific">Ruminococcus albus</name>
    <dbReference type="NCBI Taxonomy" id="1264"/>
    <lineage>
        <taxon>Bacteria</taxon>
        <taxon>Bacillati</taxon>
        <taxon>Bacillota</taxon>
        <taxon>Clostridia</taxon>
        <taxon>Eubacteriales</taxon>
        <taxon>Oscillospiraceae</taxon>
        <taxon>Ruminococcus</taxon>
    </lineage>
</organism>
<evidence type="ECO:0000313" key="1">
    <source>
        <dbReference type="EMBL" id="SFD13944.1"/>
    </source>
</evidence>
<dbReference type="InterPro" id="IPR009057">
    <property type="entry name" value="Homeodomain-like_sf"/>
</dbReference>
<evidence type="ECO:0008006" key="3">
    <source>
        <dbReference type="Google" id="ProtNLM"/>
    </source>
</evidence>
<dbReference type="PANTHER" id="PTHR33795">
    <property type="entry name" value="INSERTION ELEMENT IS150 PROTEIN INSJ"/>
    <property type="match status" value="1"/>
</dbReference>
<dbReference type="AlphaFoldDB" id="A0A1I1PVK3"/>
<accession>A0A1I1PVK3</accession>
<dbReference type="OrthoDB" id="2943149at2"/>
<reference evidence="1 2" key="1">
    <citation type="submission" date="2016-10" db="EMBL/GenBank/DDBJ databases">
        <authorList>
            <person name="de Groot N.N."/>
        </authorList>
    </citation>
    <scope>NUCLEOTIDE SEQUENCE [LARGE SCALE GENOMIC DNA]</scope>
    <source>
        <strain evidence="1 2">AR67</strain>
    </source>
</reference>
<sequence>MPKGKPNKRYTPEFKIMVVETMHKEGMSHREAEKQFELPHRRAAEWERIYLEEGKEGFYVERRGRKSTGRPPKLKKEVEEDLIAEVQRLRAENAYLKKLNALVAERVRQEKKHK</sequence>
<dbReference type="EMBL" id="FOKQ01000038">
    <property type="protein sequence ID" value="SFD13944.1"/>
    <property type="molecule type" value="Genomic_DNA"/>
</dbReference>
<protein>
    <recommendedName>
        <fullName evidence="3">Helix-turn-helix domain-containing protein</fullName>
    </recommendedName>
</protein>
<proteinExistence type="predicted"/>